<keyword evidence="3" id="KW-1185">Reference proteome</keyword>
<evidence type="ECO:0000256" key="1">
    <source>
        <dbReference type="SAM" id="MobiDB-lite"/>
    </source>
</evidence>
<dbReference type="EMBL" id="OCNF01000002">
    <property type="protein sequence ID" value="SOD65457.1"/>
    <property type="molecule type" value="Genomic_DNA"/>
</dbReference>
<proteinExistence type="predicted"/>
<feature type="region of interest" description="Disordered" evidence="1">
    <location>
        <begin position="219"/>
        <end position="281"/>
    </location>
</feature>
<dbReference type="RefSeq" id="WP_097113374.1">
    <property type="nucleotide sequence ID" value="NZ_CP083931.1"/>
</dbReference>
<gene>
    <name evidence="2" type="ORF">SAMN02746062_00299</name>
</gene>
<protein>
    <submittedName>
        <fullName evidence="2">Uncharacterized protein</fullName>
    </submittedName>
</protein>
<dbReference type="OrthoDB" id="8613955at2"/>
<dbReference type="Proteomes" id="UP000219669">
    <property type="component" value="Unassembled WGS sequence"/>
</dbReference>
<organism evidence="2 3">
    <name type="scientific">Alysiella filiformis DSM 16848</name>
    <dbReference type="NCBI Taxonomy" id="1120981"/>
    <lineage>
        <taxon>Bacteria</taxon>
        <taxon>Pseudomonadati</taxon>
        <taxon>Pseudomonadota</taxon>
        <taxon>Betaproteobacteria</taxon>
        <taxon>Neisseriales</taxon>
        <taxon>Neisseriaceae</taxon>
        <taxon>Alysiella</taxon>
    </lineage>
</organism>
<feature type="compositionally biased region" description="Polar residues" evidence="1">
    <location>
        <begin position="266"/>
        <end position="281"/>
    </location>
</feature>
<feature type="compositionally biased region" description="Basic and acidic residues" evidence="1">
    <location>
        <begin position="252"/>
        <end position="265"/>
    </location>
</feature>
<feature type="compositionally biased region" description="Acidic residues" evidence="1">
    <location>
        <begin position="235"/>
        <end position="251"/>
    </location>
</feature>
<reference evidence="2 3" key="1">
    <citation type="submission" date="2017-09" db="EMBL/GenBank/DDBJ databases">
        <authorList>
            <person name="Ehlers B."/>
            <person name="Leendertz F.H."/>
        </authorList>
    </citation>
    <scope>NUCLEOTIDE SEQUENCE [LARGE SCALE GENOMIC DNA]</scope>
    <source>
        <strain evidence="2 3">DSM 16848</strain>
    </source>
</reference>
<sequence>MNPKIKWLLVVCVLTVFAATAVVGINFIMNVERGASDINTQVPSNKPHLPMNDLSLSPSSSAVGNVADNVNFAVNPALNAAASEGNDVAIVRGEFAYRTGAPDVQIVLKNQGHFPIKAIHVNAILRLNGKPDNVAQDVAIPIVLPQILYADETVRVDVPVAHDAWVSEAVAQAQSRQVLVQVVSVSGGEEEESMDYPQIGDAVLLKQTVNDWKMPRHQINEPSEKALPPETESPQNDDDDTPPPTADSEDVDVVKRILDEQKLPETNDTGVISYQEKTFKK</sequence>
<evidence type="ECO:0000313" key="2">
    <source>
        <dbReference type="EMBL" id="SOD65457.1"/>
    </source>
</evidence>
<dbReference type="AlphaFoldDB" id="A0A286E3H9"/>
<accession>A0A286E3H9</accession>
<name>A0A286E3H9_9NEIS</name>
<evidence type="ECO:0000313" key="3">
    <source>
        <dbReference type="Proteomes" id="UP000219669"/>
    </source>
</evidence>